<dbReference type="SUPFAM" id="SSF53474">
    <property type="entry name" value="alpha/beta-Hydrolases"/>
    <property type="match status" value="1"/>
</dbReference>
<dbReference type="EMBL" id="JACHMB010000001">
    <property type="protein sequence ID" value="MBB5781901.1"/>
    <property type="molecule type" value="Genomic_DNA"/>
</dbReference>
<dbReference type="AlphaFoldDB" id="A0A7W9LFI8"/>
<feature type="domain" description="BD-FAE-like" evidence="4">
    <location>
        <begin position="143"/>
        <end position="252"/>
    </location>
</feature>
<feature type="transmembrane region" description="Helical" evidence="3">
    <location>
        <begin position="45"/>
        <end position="64"/>
    </location>
</feature>
<dbReference type="InterPro" id="IPR029058">
    <property type="entry name" value="AB_hydrolase_fold"/>
</dbReference>
<keyword evidence="3" id="KW-1133">Transmembrane helix</keyword>
<dbReference type="InterPro" id="IPR049492">
    <property type="entry name" value="BD-FAE-like_dom"/>
</dbReference>
<evidence type="ECO:0000259" key="4">
    <source>
        <dbReference type="Pfam" id="PF20434"/>
    </source>
</evidence>
<feature type="compositionally biased region" description="Basic and acidic residues" evidence="2">
    <location>
        <begin position="374"/>
        <end position="384"/>
    </location>
</feature>
<dbReference type="PANTHER" id="PTHR48081:SF33">
    <property type="entry name" value="KYNURENINE FORMAMIDASE"/>
    <property type="match status" value="1"/>
</dbReference>
<evidence type="ECO:0000256" key="3">
    <source>
        <dbReference type="SAM" id="Phobius"/>
    </source>
</evidence>
<evidence type="ECO:0000256" key="1">
    <source>
        <dbReference type="ARBA" id="ARBA00022801"/>
    </source>
</evidence>
<evidence type="ECO:0000313" key="6">
    <source>
        <dbReference type="Proteomes" id="UP000579153"/>
    </source>
</evidence>
<name>A0A7W9LFI8_9ACTN</name>
<dbReference type="InterPro" id="IPR050300">
    <property type="entry name" value="GDXG_lipolytic_enzyme"/>
</dbReference>
<comment type="caution">
    <text evidence="5">The sequence shown here is derived from an EMBL/GenBank/DDBJ whole genome shotgun (WGS) entry which is preliminary data.</text>
</comment>
<accession>A0A7W9LFI8</accession>
<proteinExistence type="predicted"/>
<dbReference type="GO" id="GO:0016787">
    <property type="term" value="F:hydrolase activity"/>
    <property type="evidence" value="ECO:0007669"/>
    <property type="project" value="UniProtKB-KW"/>
</dbReference>
<dbReference type="Proteomes" id="UP000579153">
    <property type="component" value="Unassembled WGS sequence"/>
</dbReference>
<dbReference type="PANTHER" id="PTHR48081">
    <property type="entry name" value="AB HYDROLASE SUPERFAMILY PROTEIN C4A8.06C"/>
    <property type="match status" value="1"/>
</dbReference>
<keyword evidence="6" id="KW-1185">Reference proteome</keyword>
<protein>
    <submittedName>
        <fullName evidence="5">Acetyl esterase/lipase</fullName>
    </submittedName>
</protein>
<feature type="transmembrane region" description="Helical" evidence="3">
    <location>
        <begin position="70"/>
        <end position="87"/>
    </location>
</feature>
<feature type="region of interest" description="Disordered" evidence="2">
    <location>
        <begin position="374"/>
        <end position="403"/>
    </location>
</feature>
<organism evidence="5 6">
    <name type="scientific">Nonomuraea jabiensis</name>
    <dbReference type="NCBI Taxonomy" id="882448"/>
    <lineage>
        <taxon>Bacteria</taxon>
        <taxon>Bacillati</taxon>
        <taxon>Actinomycetota</taxon>
        <taxon>Actinomycetes</taxon>
        <taxon>Streptosporangiales</taxon>
        <taxon>Streptosporangiaceae</taxon>
        <taxon>Nonomuraea</taxon>
    </lineage>
</organism>
<keyword evidence="1" id="KW-0378">Hydrolase</keyword>
<keyword evidence="3" id="KW-0472">Membrane</keyword>
<dbReference type="Gene3D" id="3.40.50.1820">
    <property type="entry name" value="alpha/beta hydrolase"/>
    <property type="match status" value="1"/>
</dbReference>
<dbReference type="Pfam" id="PF20434">
    <property type="entry name" value="BD-FAE"/>
    <property type="match status" value="1"/>
</dbReference>
<sequence length="403" mass="43054">MNLPFGYLITLLLVAICTFFALAAPGRTRLLAMLSLRLGLAVNELPFVVSAWLLAASVLAFAQGDLTSPIIAGAAALTMAGLVRVAWRGHQALPVVRRAMGAVPVSRRLPYGRILLSPFLRRRRSVERIPDLPYGTAGRRNLLDLYRHRSRPTGAPVLIHLHGGGYSGGRKDSQSLPLLYRLAAQGWVCVSANYRLRPQATFDDHLADARKLIAWVREHARSYGADPGRIFLAGSSAGAHLSAMAALTSDDPAFVAGVIGLGGYYGPYYGEGPRTSPLAHVRPDAPPFFLIHGDHDTVAPVEGARLLAGRLRELSAQPVAYAELPGGQHAFDLFHSLRFEAVINAVEAFCAMSLQGSAGAREPGLARRPAFRGLDEPADLRGGDGDAGVPEGPAEEVRHAHGG</sequence>
<evidence type="ECO:0000256" key="2">
    <source>
        <dbReference type="SAM" id="MobiDB-lite"/>
    </source>
</evidence>
<gene>
    <name evidence="5" type="ORF">HD596_008657</name>
</gene>
<feature type="transmembrane region" description="Helical" evidence="3">
    <location>
        <begin position="6"/>
        <end position="24"/>
    </location>
</feature>
<evidence type="ECO:0000313" key="5">
    <source>
        <dbReference type="EMBL" id="MBB5781901.1"/>
    </source>
</evidence>
<keyword evidence="3" id="KW-0812">Transmembrane</keyword>
<reference evidence="5 6" key="1">
    <citation type="submission" date="2020-08" db="EMBL/GenBank/DDBJ databases">
        <title>Sequencing the genomes of 1000 actinobacteria strains.</title>
        <authorList>
            <person name="Klenk H.-P."/>
        </authorList>
    </citation>
    <scope>NUCLEOTIDE SEQUENCE [LARGE SCALE GENOMIC DNA]</scope>
    <source>
        <strain evidence="5 6">DSM 45507</strain>
    </source>
</reference>